<dbReference type="InterPro" id="IPR036525">
    <property type="entry name" value="Tubulin/FtsZ_GTPase_sf"/>
</dbReference>
<gene>
    <name evidence="1" type="ORF">HHI36_013402</name>
</gene>
<sequence>MSEFLIIQVGQCGNQIGGLLWYSILREYGIHLGEATNKEEVSTNEKCCVETFNSFFDICTSKRDYSFSNLEDLEANNVKARVKYLIK</sequence>
<reference evidence="1 2" key="1">
    <citation type="journal article" date="2021" name="BMC Biol.">
        <title>Horizontally acquired antibacterial genes associated with adaptive radiation of ladybird beetles.</title>
        <authorList>
            <person name="Li H.S."/>
            <person name="Tang X.F."/>
            <person name="Huang Y.H."/>
            <person name="Xu Z.Y."/>
            <person name="Chen M.L."/>
            <person name="Du X.Y."/>
            <person name="Qiu B.Y."/>
            <person name="Chen P.T."/>
            <person name="Zhang W."/>
            <person name="Slipinski A."/>
            <person name="Escalona H.E."/>
            <person name="Waterhouse R.M."/>
            <person name="Zwick A."/>
            <person name="Pang H."/>
        </authorList>
    </citation>
    <scope>NUCLEOTIDE SEQUENCE [LARGE SCALE GENOMIC DNA]</scope>
    <source>
        <strain evidence="1">SYSU2018</strain>
    </source>
</reference>
<keyword evidence="2" id="KW-1185">Reference proteome</keyword>
<organism evidence="1 2">
    <name type="scientific">Cryptolaemus montrouzieri</name>
    <dbReference type="NCBI Taxonomy" id="559131"/>
    <lineage>
        <taxon>Eukaryota</taxon>
        <taxon>Metazoa</taxon>
        <taxon>Ecdysozoa</taxon>
        <taxon>Arthropoda</taxon>
        <taxon>Hexapoda</taxon>
        <taxon>Insecta</taxon>
        <taxon>Pterygota</taxon>
        <taxon>Neoptera</taxon>
        <taxon>Endopterygota</taxon>
        <taxon>Coleoptera</taxon>
        <taxon>Polyphaga</taxon>
        <taxon>Cucujiformia</taxon>
        <taxon>Coccinelloidea</taxon>
        <taxon>Coccinellidae</taxon>
        <taxon>Scymninae</taxon>
        <taxon>Scymnini</taxon>
        <taxon>Cryptolaemus</taxon>
    </lineage>
</organism>
<comment type="caution">
    <text evidence="1">The sequence shown here is derived from an EMBL/GenBank/DDBJ whole genome shotgun (WGS) entry which is preliminary data.</text>
</comment>
<dbReference type="Gene3D" id="3.40.50.1440">
    <property type="entry name" value="Tubulin/FtsZ, GTPase domain"/>
    <property type="match status" value="1"/>
</dbReference>
<proteinExistence type="predicted"/>
<evidence type="ECO:0000313" key="1">
    <source>
        <dbReference type="EMBL" id="KAL3278057.1"/>
    </source>
</evidence>
<protein>
    <recommendedName>
        <fullName evidence="3">Tubulin/FtsZ GTPase domain-containing protein</fullName>
    </recommendedName>
</protein>
<dbReference type="AlphaFoldDB" id="A0ABD2NI20"/>
<dbReference type="EMBL" id="JABFTP020000103">
    <property type="protein sequence ID" value="KAL3278057.1"/>
    <property type="molecule type" value="Genomic_DNA"/>
</dbReference>
<name>A0ABD2NI20_9CUCU</name>
<dbReference type="SUPFAM" id="SSF52490">
    <property type="entry name" value="Tubulin nucleotide-binding domain-like"/>
    <property type="match status" value="1"/>
</dbReference>
<evidence type="ECO:0008006" key="3">
    <source>
        <dbReference type="Google" id="ProtNLM"/>
    </source>
</evidence>
<accession>A0ABD2NI20</accession>
<dbReference type="Proteomes" id="UP001516400">
    <property type="component" value="Unassembled WGS sequence"/>
</dbReference>
<evidence type="ECO:0000313" key="2">
    <source>
        <dbReference type="Proteomes" id="UP001516400"/>
    </source>
</evidence>